<dbReference type="Pfam" id="PF13302">
    <property type="entry name" value="Acetyltransf_3"/>
    <property type="match status" value="1"/>
</dbReference>
<name>A0ABY7WPP2_9LACO</name>
<evidence type="ECO:0000313" key="5">
    <source>
        <dbReference type="EMBL" id="WDF82081.1"/>
    </source>
</evidence>
<evidence type="ECO:0000256" key="3">
    <source>
        <dbReference type="ARBA" id="ARBA00038502"/>
    </source>
</evidence>
<dbReference type="InterPro" id="IPR000182">
    <property type="entry name" value="GNAT_dom"/>
</dbReference>
<keyword evidence="1" id="KW-0808">Transferase</keyword>
<keyword evidence="6" id="KW-1185">Reference proteome</keyword>
<evidence type="ECO:0000313" key="6">
    <source>
        <dbReference type="Proteomes" id="UP001220377"/>
    </source>
</evidence>
<dbReference type="PANTHER" id="PTHR43792:SF8">
    <property type="entry name" value="[RIBOSOMAL PROTEIN US5]-ALANINE N-ACETYLTRANSFERASE"/>
    <property type="match status" value="1"/>
</dbReference>
<feature type="domain" description="N-acetyltransferase" evidence="4">
    <location>
        <begin position="7"/>
        <end position="164"/>
    </location>
</feature>
<reference evidence="5 6" key="1">
    <citation type="submission" date="2023-02" db="EMBL/GenBank/DDBJ databases">
        <title>Genome sequence of Lacticaseibacillus sp. KACC 23028.</title>
        <authorList>
            <person name="Kim S."/>
            <person name="Heo J."/>
            <person name="Kwon S.-W."/>
        </authorList>
    </citation>
    <scope>NUCLEOTIDE SEQUENCE [LARGE SCALE GENOMIC DNA]</scope>
    <source>
        <strain evidence="5 6">KACC 23028</strain>
    </source>
</reference>
<evidence type="ECO:0000259" key="4">
    <source>
        <dbReference type="PROSITE" id="PS51186"/>
    </source>
</evidence>
<organism evidence="5 6">
    <name type="scientific">Lacticaseibacillus pabuli</name>
    <dbReference type="NCBI Taxonomy" id="3025672"/>
    <lineage>
        <taxon>Bacteria</taxon>
        <taxon>Bacillati</taxon>
        <taxon>Bacillota</taxon>
        <taxon>Bacilli</taxon>
        <taxon>Lactobacillales</taxon>
        <taxon>Lactobacillaceae</taxon>
        <taxon>Lacticaseibacillus</taxon>
    </lineage>
</organism>
<dbReference type="Gene3D" id="3.40.630.30">
    <property type="match status" value="1"/>
</dbReference>
<dbReference type="SUPFAM" id="SSF55729">
    <property type="entry name" value="Acyl-CoA N-acyltransferases (Nat)"/>
    <property type="match status" value="1"/>
</dbReference>
<dbReference type="PROSITE" id="PS51186">
    <property type="entry name" value="GNAT"/>
    <property type="match status" value="1"/>
</dbReference>
<dbReference type="InterPro" id="IPR016181">
    <property type="entry name" value="Acyl_CoA_acyltransferase"/>
</dbReference>
<protein>
    <submittedName>
        <fullName evidence="5">GNAT family N-acetyltransferase</fullName>
    </submittedName>
</protein>
<comment type="similarity">
    <text evidence="3">Belongs to the acetyltransferase family. RimJ subfamily.</text>
</comment>
<keyword evidence="2" id="KW-0012">Acyltransferase</keyword>
<proteinExistence type="inferred from homology"/>
<dbReference type="RefSeq" id="WP_274259307.1">
    <property type="nucleotide sequence ID" value="NZ_CP117884.1"/>
</dbReference>
<dbReference type="EMBL" id="CP117884">
    <property type="protein sequence ID" value="WDF82081.1"/>
    <property type="molecule type" value="Genomic_DNA"/>
</dbReference>
<gene>
    <name evidence="5" type="ORF">PQ472_09295</name>
</gene>
<evidence type="ECO:0000256" key="1">
    <source>
        <dbReference type="ARBA" id="ARBA00022679"/>
    </source>
</evidence>
<sequence length="180" mass="20109">MMVDDDILVRQFQKQDLQDYMAYAALPAVYGPALATPPTDAVSAARIISQTTDNGRMYAVVLRHLDQVIGDVQLTENLGSPDDMLVGVMDLGYELHPDYWNHGYMTAALRQIVSLEFSLHEVQAIRAATLVDNQASAAVLAKLGFDNYVQVKQHYPVVNGKFNVDISENLWEMKAANWHQ</sequence>
<dbReference type="InterPro" id="IPR051531">
    <property type="entry name" value="N-acetyltransferase"/>
</dbReference>
<evidence type="ECO:0000256" key="2">
    <source>
        <dbReference type="ARBA" id="ARBA00023315"/>
    </source>
</evidence>
<dbReference type="PANTHER" id="PTHR43792">
    <property type="entry name" value="GNAT FAMILY, PUTATIVE (AFU_ORTHOLOGUE AFUA_3G00765)-RELATED-RELATED"/>
    <property type="match status" value="1"/>
</dbReference>
<accession>A0ABY7WPP2</accession>
<dbReference type="Proteomes" id="UP001220377">
    <property type="component" value="Chromosome"/>
</dbReference>